<dbReference type="Proteomes" id="UP000738349">
    <property type="component" value="Unassembled WGS sequence"/>
</dbReference>
<dbReference type="AlphaFoldDB" id="A0A9P9JG52"/>
<sequence>MAPLNLKQLLLRLAGLCCITRASDTPQSITALPACSQQRQCATSCFFNESGDDLIGNGMECCEAYSDNNCQEPVDDAAVALYYGYCGAATVTESKSRTESESKPESEPTQVTTRTLVTEPTSAATRAVVAEPLTTTQPPGRTDISGGSGNTANVVSITTIIVAHSVESGARIRAQQASSLSLVAVAVLTIILQTAIAGSAS</sequence>
<evidence type="ECO:0008006" key="5">
    <source>
        <dbReference type="Google" id="ProtNLM"/>
    </source>
</evidence>
<keyword evidence="4" id="KW-1185">Reference proteome</keyword>
<keyword evidence="2" id="KW-0732">Signal</keyword>
<evidence type="ECO:0000256" key="1">
    <source>
        <dbReference type="SAM" id="MobiDB-lite"/>
    </source>
</evidence>
<accession>A0A9P9JG52</accession>
<evidence type="ECO:0000256" key="2">
    <source>
        <dbReference type="SAM" id="SignalP"/>
    </source>
</evidence>
<gene>
    <name evidence="3" type="ORF">EDB81DRAFT_908285</name>
</gene>
<dbReference type="EMBL" id="JAGMUV010000002">
    <property type="protein sequence ID" value="KAH7169909.1"/>
    <property type="molecule type" value="Genomic_DNA"/>
</dbReference>
<name>A0A9P9JG52_9HYPO</name>
<proteinExistence type="predicted"/>
<feature type="signal peptide" evidence="2">
    <location>
        <begin position="1"/>
        <end position="22"/>
    </location>
</feature>
<feature type="compositionally biased region" description="Basic and acidic residues" evidence="1">
    <location>
        <begin position="94"/>
        <end position="106"/>
    </location>
</feature>
<organism evidence="3 4">
    <name type="scientific">Dactylonectria macrodidyma</name>
    <dbReference type="NCBI Taxonomy" id="307937"/>
    <lineage>
        <taxon>Eukaryota</taxon>
        <taxon>Fungi</taxon>
        <taxon>Dikarya</taxon>
        <taxon>Ascomycota</taxon>
        <taxon>Pezizomycotina</taxon>
        <taxon>Sordariomycetes</taxon>
        <taxon>Hypocreomycetidae</taxon>
        <taxon>Hypocreales</taxon>
        <taxon>Nectriaceae</taxon>
        <taxon>Dactylonectria</taxon>
    </lineage>
</organism>
<feature type="region of interest" description="Disordered" evidence="1">
    <location>
        <begin position="94"/>
        <end position="115"/>
    </location>
</feature>
<dbReference type="OrthoDB" id="5421290at2759"/>
<evidence type="ECO:0000313" key="4">
    <source>
        <dbReference type="Proteomes" id="UP000738349"/>
    </source>
</evidence>
<protein>
    <recommendedName>
        <fullName evidence="5">Extracellular membrane protein CFEM domain-containing protein</fullName>
    </recommendedName>
</protein>
<comment type="caution">
    <text evidence="3">The sequence shown here is derived from an EMBL/GenBank/DDBJ whole genome shotgun (WGS) entry which is preliminary data.</text>
</comment>
<feature type="chain" id="PRO_5040167995" description="Extracellular membrane protein CFEM domain-containing protein" evidence="2">
    <location>
        <begin position="23"/>
        <end position="201"/>
    </location>
</feature>
<reference evidence="3" key="1">
    <citation type="journal article" date="2021" name="Nat. Commun.">
        <title>Genetic determinants of endophytism in the Arabidopsis root mycobiome.</title>
        <authorList>
            <person name="Mesny F."/>
            <person name="Miyauchi S."/>
            <person name="Thiergart T."/>
            <person name="Pickel B."/>
            <person name="Atanasova L."/>
            <person name="Karlsson M."/>
            <person name="Huettel B."/>
            <person name="Barry K.W."/>
            <person name="Haridas S."/>
            <person name="Chen C."/>
            <person name="Bauer D."/>
            <person name="Andreopoulos W."/>
            <person name="Pangilinan J."/>
            <person name="LaButti K."/>
            <person name="Riley R."/>
            <person name="Lipzen A."/>
            <person name="Clum A."/>
            <person name="Drula E."/>
            <person name="Henrissat B."/>
            <person name="Kohler A."/>
            <person name="Grigoriev I.V."/>
            <person name="Martin F.M."/>
            <person name="Hacquard S."/>
        </authorList>
    </citation>
    <scope>NUCLEOTIDE SEQUENCE</scope>
    <source>
        <strain evidence="3">MPI-CAGE-AT-0147</strain>
    </source>
</reference>
<evidence type="ECO:0000313" key="3">
    <source>
        <dbReference type="EMBL" id="KAH7169909.1"/>
    </source>
</evidence>